<feature type="non-terminal residue" evidence="1">
    <location>
        <position position="1"/>
    </location>
</feature>
<keyword evidence="2" id="KW-1185">Reference proteome</keyword>
<organism evidence="1 2">
    <name type="scientific">Gossypium stocksii</name>
    <dbReference type="NCBI Taxonomy" id="47602"/>
    <lineage>
        <taxon>Eukaryota</taxon>
        <taxon>Viridiplantae</taxon>
        <taxon>Streptophyta</taxon>
        <taxon>Embryophyta</taxon>
        <taxon>Tracheophyta</taxon>
        <taxon>Spermatophyta</taxon>
        <taxon>Magnoliopsida</taxon>
        <taxon>eudicotyledons</taxon>
        <taxon>Gunneridae</taxon>
        <taxon>Pentapetalae</taxon>
        <taxon>rosids</taxon>
        <taxon>malvids</taxon>
        <taxon>Malvales</taxon>
        <taxon>Malvaceae</taxon>
        <taxon>Malvoideae</taxon>
        <taxon>Gossypium</taxon>
    </lineage>
</organism>
<dbReference type="EMBL" id="JAIQCV010000008">
    <property type="protein sequence ID" value="KAH1073208.1"/>
    <property type="molecule type" value="Genomic_DNA"/>
</dbReference>
<sequence length="58" mass="6863">SSCIMPQKRTRTSIQIKESQNKFHFEGGKARYESIIKKQKMLLEKGFTLRESNHTNFM</sequence>
<dbReference type="AlphaFoldDB" id="A0A9D3V7V4"/>
<proteinExistence type="predicted"/>
<gene>
    <name evidence="1" type="ORF">J1N35_025536</name>
</gene>
<dbReference type="Proteomes" id="UP000828251">
    <property type="component" value="Unassembled WGS sequence"/>
</dbReference>
<protein>
    <submittedName>
        <fullName evidence="1">Uncharacterized protein</fullName>
    </submittedName>
</protein>
<evidence type="ECO:0000313" key="1">
    <source>
        <dbReference type="EMBL" id="KAH1073208.1"/>
    </source>
</evidence>
<accession>A0A9D3V7V4</accession>
<feature type="non-terminal residue" evidence="1">
    <location>
        <position position="58"/>
    </location>
</feature>
<evidence type="ECO:0000313" key="2">
    <source>
        <dbReference type="Proteomes" id="UP000828251"/>
    </source>
</evidence>
<name>A0A9D3V7V4_9ROSI</name>
<reference evidence="1 2" key="1">
    <citation type="journal article" date="2021" name="Plant Biotechnol. J.">
        <title>Multi-omics assisted identification of the key and species-specific regulatory components of drought-tolerant mechanisms in Gossypium stocksii.</title>
        <authorList>
            <person name="Yu D."/>
            <person name="Ke L."/>
            <person name="Zhang D."/>
            <person name="Wu Y."/>
            <person name="Sun Y."/>
            <person name="Mei J."/>
            <person name="Sun J."/>
            <person name="Sun Y."/>
        </authorList>
    </citation>
    <scope>NUCLEOTIDE SEQUENCE [LARGE SCALE GENOMIC DNA]</scope>
    <source>
        <strain evidence="2">cv. E1</strain>
        <tissue evidence="1">Leaf</tissue>
    </source>
</reference>
<comment type="caution">
    <text evidence="1">The sequence shown here is derived from an EMBL/GenBank/DDBJ whole genome shotgun (WGS) entry which is preliminary data.</text>
</comment>